<organism evidence="1 2">
    <name type="scientific">Salix dunnii</name>
    <dbReference type="NCBI Taxonomy" id="1413687"/>
    <lineage>
        <taxon>Eukaryota</taxon>
        <taxon>Viridiplantae</taxon>
        <taxon>Streptophyta</taxon>
        <taxon>Embryophyta</taxon>
        <taxon>Tracheophyta</taxon>
        <taxon>Spermatophyta</taxon>
        <taxon>Magnoliopsida</taxon>
        <taxon>eudicotyledons</taxon>
        <taxon>Gunneridae</taxon>
        <taxon>Pentapetalae</taxon>
        <taxon>rosids</taxon>
        <taxon>fabids</taxon>
        <taxon>Malpighiales</taxon>
        <taxon>Salicaceae</taxon>
        <taxon>Saliceae</taxon>
        <taxon>Salix</taxon>
    </lineage>
</organism>
<dbReference type="EMBL" id="JADGMS010000007">
    <property type="protein sequence ID" value="KAF9678186.1"/>
    <property type="molecule type" value="Genomic_DNA"/>
</dbReference>
<protein>
    <submittedName>
        <fullName evidence="1">Uncharacterized protein</fullName>
    </submittedName>
</protein>
<evidence type="ECO:0000313" key="1">
    <source>
        <dbReference type="EMBL" id="KAF9678186.1"/>
    </source>
</evidence>
<comment type="caution">
    <text evidence="1">The sequence shown here is derived from an EMBL/GenBank/DDBJ whole genome shotgun (WGS) entry which is preliminary data.</text>
</comment>
<dbReference type="Gene3D" id="3.40.50.460">
    <property type="entry name" value="Phosphofructokinase domain"/>
    <property type="match status" value="1"/>
</dbReference>
<dbReference type="OrthoDB" id="537915at2759"/>
<dbReference type="InterPro" id="IPR035966">
    <property type="entry name" value="PKF_sf"/>
</dbReference>
<evidence type="ECO:0000313" key="2">
    <source>
        <dbReference type="Proteomes" id="UP000657918"/>
    </source>
</evidence>
<dbReference type="AlphaFoldDB" id="A0A835MYJ8"/>
<sequence length="98" mass="10923">MRHLKFLIETKGSAVLCVAEGAGQNFLGRTNATDASGNTVLGDFGVHIQQEFAASDHFSTCRFAFSAYKQAVETWRDQIKQLNNGERDHQCCTVQRSR</sequence>
<proteinExistence type="predicted"/>
<name>A0A835MYJ8_9ROSI</name>
<dbReference type="Proteomes" id="UP000657918">
    <property type="component" value="Unassembled WGS sequence"/>
</dbReference>
<reference evidence="1 2" key="1">
    <citation type="submission" date="2020-10" db="EMBL/GenBank/DDBJ databases">
        <title>Plant Genome Project.</title>
        <authorList>
            <person name="Zhang R.-G."/>
        </authorList>
    </citation>
    <scope>NUCLEOTIDE SEQUENCE [LARGE SCALE GENOMIC DNA]</scope>
    <source>
        <strain evidence="1">FAFU-HL-1</strain>
        <tissue evidence="1">Leaf</tissue>
    </source>
</reference>
<dbReference type="GO" id="GO:0003872">
    <property type="term" value="F:6-phosphofructokinase activity"/>
    <property type="evidence" value="ECO:0007669"/>
    <property type="project" value="InterPro"/>
</dbReference>
<gene>
    <name evidence="1" type="ORF">SADUNF_Sadunf07G0008900</name>
</gene>
<keyword evidence="2" id="KW-1185">Reference proteome</keyword>
<accession>A0A835MYJ8</accession>